<feature type="non-terminal residue" evidence="1">
    <location>
        <position position="1"/>
    </location>
</feature>
<keyword evidence="2" id="KW-1185">Reference proteome</keyword>
<organism evidence="1 2">
    <name type="scientific">Gigaspora margarita</name>
    <dbReference type="NCBI Taxonomy" id="4874"/>
    <lineage>
        <taxon>Eukaryota</taxon>
        <taxon>Fungi</taxon>
        <taxon>Fungi incertae sedis</taxon>
        <taxon>Mucoromycota</taxon>
        <taxon>Glomeromycotina</taxon>
        <taxon>Glomeromycetes</taxon>
        <taxon>Diversisporales</taxon>
        <taxon>Gigasporaceae</taxon>
        <taxon>Gigaspora</taxon>
    </lineage>
</organism>
<name>A0ABN7WLZ2_GIGMA</name>
<gene>
    <name evidence="1" type="ORF">GMARGA_LOCUS32654</name>
</gene>
<sequence length="53" mass="5762">PGVATKIFAIKKNPTIAMMPMTAITPIPIPIFVSNKNESEFVELVPCIFDASK</sequence>
<reference evidence="1 2" key="1">
    <citation type="submission" date="2021-06" db="EMBL/GenBank/DDBJ databases">
        <authorList>
            <person name="Kallberg Y."/>
            <person name="Tangrot J."/>
            <person name="Rosling A."/>
        </authorList>
    </citation>
    <scope>NUCLEOTIDE SEQUENCE [LARGE SCALE GENOMIC DNA]</scope>
    <source>
        <strain evidence="1 2">120-4 pot B 10/14</strain>
    </source>
</reference>
<evidence type="ECO:0000313" key="1">
    <source>
        <dbReference type="EMBL" id="CAG8835593.1"/>
    </source>
</evidence>
<comment type="caution">
    <text evidence="1">The sequence shown here is derived from an EMBL/GenBank/DDBJ whole genome shotgun (WGS) entry which is preliminary data.</text>
</comment>
<accession>A0ABN7WLZ2</accession>
<evidence type="ECO:0000313" key="2">
    <source>
        <dbReference type="Proteomes" id="UP000789901"/>
    </source>
</evidence>
<dbReference type="EMBL" id="CAJVQB010051763">
    <property type="protein sequence ID" value="CAG8835593.1"/>
    <property type="molecule type" value="Genomic_DNA"/>
</dbReference>
<protein>
    <submittedName>
        <fullName evidence="1">37585_t:CDS:1</fullName>
    </submittedName>
</protein>
<feature type="non-terminal residue" evidence="1">
    <location>
        <position position="53"/>
    </location>
</feature>
<dbReference type="Proteomes" id="UP000789901">
    <property type="component" value="Unassembled WGS sequence"/>
</dbReference>
<proteinExistence type="predicted"/>